<name>A0A2P2IRZ0_RHIMU</name>
<protein>
    <submittedName>
        <fullName evidence="1">Uncharacterized protein</fullName>
    </submittedName>
</protein>
<dbReference type="EMBL" id="GGEC01003483">
    <property type="protein sequence ID" value="MBW83966.1"/>
    <property type="molecule type" value="Transcribed_RNA"/>
</dbReference>
<organism evidence="1">
    <name type="scientific">Rhizophora mucronata</name>
    <name type="common">Asiatic mangrove</name>
    <dbReference type="NCBI Taxonomy" id="61149"/>
    <lineage>
        <taxon>Eukaryota</taxon>
        <taxon>Viridiplantae</taxon>
        <taxon>Streptophyta</taxon>
        <taxon>Embryophyta</taxon>
        <taxon>Tracheophyta</taxon>
        <taxon>Spermatophyta</taxon>
        <taxon>Magnoliopsida</taxon>
        <taxon>eudicotyledons</taxon>
        <taxon>Gunneridae</taxon>
        <taxon>Pentapetalae</taxon>
        <taxon>rosids</taxon>
        <taxon>fabids</taxon>
        <taxon>Malpighiales</taxon>
        <taxon>Rhizophoraceae</taxon>
        <taxon>Rhizophora</taxon>
    </lineage>
</organism>
<dbReference type="AlphaFoldDB" id="A0A2P2IRZ0"/>
<accession>A0A2P2IRZ0</accession>
<reference evidence="1" key="1">
    <citation type="submission" date="2018-02" db="EMBL/GenBank/DDBJ databases">
        <title>Rhizophora mucronata_Transcriptome.</title>
        <authorList>
            <person name="Meera S.P."/>
            <person name="Sreeshan A."/>
            <person name="Augustine A."/>
        </authorList>
    </citation>
    <scope>NUCLEOTIDE SEQUENCE</scope>
    <source>
        <tissue evidence="1">Leaf</tissue>
    </source>
</reference>
<proteinExistence type="predicted"/>
<sequence>MLMSPNNDYPEMIPVPSGNVQINAFDCVPSDQRQENLNAGQTNTIGLEVSGLKLAKLPTRPRLSHVKDLARSLDDPVENGNSHKIAADLIMRGYAIFCCMFKCLDVND</sequence>
<evidence type="ECO:0000313" key="1">
    <source>
        <dbReference type="EMBL" id="MBW83966.1"/>
    </source>
</evidence>